<reference evidence="4 5" key="1">
    <citation type="submission" date="2020-05" db="EMBL/GenBank/DDBJ databases">
        <title>Bremerella alba sp. nov., a novel planctomycete isolated from the surface of the macroalga Fucus spiralis.</title>
        <authorList>
            <person name="Godinho O."/>
            <person name="Botelho R."/>
            <person name="Albuquerque L."/>
            <person name="Wiegand S."/>
            <person name="Da Costa M.S."/>
            <person name="Lobo-Da-Cunha A."/>
            <person name="Jogler C."/>
            <person name="Lage O.M."/>
        </authorList>
    </citation>
    <scope>NUCLEOTIDE SEQUENCE [LARGE SCALE GENOMIC DNA]</scope>
    <source>
        <strain evidence="4 5">FF15</strain>
    </source>
</reference>
<dbReference type="Pfam" id="PF03629">
    <property type="entry name" value="SASA"/>
    <property type="match status" value="1"/>
</dbReference>
<dbReference type="EMBL" id="JABRWO010000005">
    <property type="protein sequence ID" value="MBA2115071.1"/>
    <property type="molecule type" value="Genomic_DNA"/>
</dbReference>
<evidence type="ECO:0000259" key="3">
    <source>
        <dbReference type="Pfam" id="PF03629"/>
    </source>
</evidence>
<dbReference type="InterPro" id="IPR005181">
    <property type="entry name" value="SASA"/>
</dbReference>
<accession>A0A7V9A7I7</accession>
<feature type="signal peptide" evidence="2">
    <location>
        <begin position="1"/>
        <end position="22"/>
    </location>
</feature>
<dbReference type="InterPro" id="IPR013783">
    <property type="entry name" value="Ig-like_fold"/>
</dbReference>
<protein>
    <recommendedName>
        <fullName evidence="3">Sialate O-acetylesterase domain-containing protein</fullName>
    </recommendedName>
</protein>
<dbReference type="Gene3D" id="3.40.50.1110">
    <property type="entry name" value="SGNH hydrolase"/>
    <property type="match status" value="1"/>
</dbReference>
<name>A0A7V9A7I7_9BACT</name>
<dbReference type="SUPFAM" id="SSF52266">
    <property type="entry name" value="SGNH hydrolase"/>
    <property type="match status" value="1"/>
</dbReference>
<dbReference type="AlphaFoldDB" id="A0A7V9A7I7"/>
<dbReference type="InterPro" id="IPR036514">
    <property type="entry name" value="SGNH_hydro_sf"/>
</dbReference>
<dbReference type="GO" id="GO:0005975">
    <property type="term" value="P:carbohydrate metabolic process"/>
    <property type="evidence" value="ECO:0007669"/>
    <property type="project" value="TreeGrafter"/>
</dbReference>
<dbReference type="InterPro" id="IPR039329">
    <property type="entry name" value="SIAE"/>
</dbReference>
<feature type="chain" id="PRO_5031226495" description="Sialate O-acetylesterase domain-containing protein" evidence="2">
    <location>
        <begin position="23"/>
        <end position="504"/>
    </location>
</feature>
<feature type="domain" description="Sialate O-acetylesterase" evidence="3">
    <location>
        <begin position="267"/>
        <end position="370"/>
    </location>
</feature>
<keyword evidence="1" id="KW-0378">Hydrolase</keyword>
<sequence length="504" mass="55205">MISLRLMTACLLLLATAGPSLAELHVANIFQDHMIVQRDVPVKIWGRAGGGEKLTVRFAGQTIETTADADGAWSATLKPLAASHQGQPLHIDGQTESKVIRDVLAGELWHACGQSNMAMNVGQMTQELSVVEADIAAANFPSLRFCRIHAGPMTGPLEDLSSPPSWTVCTPKTVAGFSGVAFYFARKLQQELDVPVGIIDTSRGGTPIEPYIPRAAFTSHPTLEKERELADRQDLEALRRLSGGVYARDANWLPGRLFNSRLAPIMRLPVRGAIWYQGESNSGTQEDPHDYAHKMRALVNGWRKAMSHEDLPFYFVQLPGSGAGAGWPYLREQQRLATDVPHTGMVVTLDIAGGGIHPANKIDVGQRLARWALAHDYGQQVPFSGPMYQRQEIDGNHIRLHFKHASPRLMVATKPGLHAPQQTPGGKLTHFEIADTEGRWHAAEATIEGQKVVVTSPKVHTPIAVRYAYAVSPESVPLYNQHGLPASPFCTKPELLKYDPQLPK</sequence>
<dbReference type="PANTHER" id="PTHR22901:SF0">
    <property type="entry name" value="SIALATE O-ACETYLESTERASE"/>
    <property type="match status" value="1"/>
</dbReference>
<gene>
    <name evidence="4" type="ORF">HOV93_22430</name>
</gene>
<evidence type="ECO:0000313" key="5">
    <source>
        <dbReference type="Proteomes" id="UP000551616"/>
    </source>
</evidence>
<evidence type="ECO:0000256" key="2">
    <source>
        <dbReference type="SAM" id="SignalP"/>
    </source>
</evidence>
<dbReference type="PANTHER" id="PTHR22901">
    <property type="entry name" value="SIALATE O-ACETYLESTERASE"/>
    <property type="match status" value="1"/>
</dbReference>
<keyword evidence="2" id="KW-0732">Signal</keyword>
<keyword evidence="5" id="KW-1185">Reference proteome</keyword>
<proteinExistence type="predicted"/>
<dbReference type="RefSeq" id="WP_235990155.1">
    <property type="nucleotide sequence ID" value="NZ_JABRWO010000005.1"/>
</dbReference>
<comment type="caution">
    <text evidence="4">The sequence shown here is derived from an EMBL/GenBank/DDBJ whole genome shotgun (WGS) entry which is preliminary data.</text>
</comment>
<evidence type="ECO:0000256" key="1">
    <source>
        <dbReference type="ARBA" id="ARBA00022801"/>
    </source>
</evidence>
<evidence type="ECO:0000313" key="4">
    <source>
        <dbReference type="EMBL" id="MBA2115071.1"/>
    </source>
</evidence>
<dbReference type="Gene3D" id="2.60.40.10">
    <property type="entry name" value="Immunoglobulins"/>
    <property type="match status" value="1"/>
</dbReference>
<organism evidence="4 5">
    <name type="scientific">Bremerella alba</name>
    <dbReference type="NCBI Taxonomy" id="980252"/>
    <lineage>
        <taxon>Bacteria</taxon>
        <taxon>Pseudomonadati</taxon>
        <taxon>Planctomycetota</taxon>
        <taxon>Planctomycetia</taxon>
        <taxon>Pirellulales</taxon>
        <taxon>Pirellulaceae</taxon>
        <taxon>Bremerella</taxon>
    </lineage>
</organism>
<dbReference type="GO" id="GO:0001681">
    <property type="term" value="F:sialate O-acetylesterase activity"/>
    <property type="evidence" value="ECO:0007669"/>
    <property type="project" value="InterPro"/>
</dbReference>
<dbReference type="Proteomes" id="UP000551616">
    <property type="component" value="Unassembled WGS sequence"/>
</dbReference>